<organism evidence="1 2">
    <name type="scientific">Buceros rhinoceros silvestris</name>
    <dbReference type="NCBI Taxonomy" id="175836"/>
    <lineage>
        <taxon>Eukaryota</taxon>
        <taxon>Metazoa</taxon>
        <taxon>Chordata</taxon>
        <taxon>Craniata</taxon>
        <taxon>Vertebrata</taxon>
        <taxon>Euteleostomi</taxon>
        <taxon>Archelosauria</taxon>
        <taxon>Archosauria</taxon>
        <taxon>Dinosauria</taxon>
        <taxon>Saurischia</taxon>
        <taxon>Theropoda</taxon>
        <taxon>Coelurosauria</taxon>
        <taxon>Aves</taxon>
        <taxon>Neognathae</taxon>
        <taxon>Neoaves</taxon>
        <taxon>Telluraves</taxon>
        <taxon>Coraciimorphae</taxon>
        <taxon>Bucerotiformes</taxon>
        <taxon>Bucerotidae</taxon>
        <taxon>Buceros</taxon>
    </lineage>
</organism>
<evidence type="ECO:0008006" key="3">
    <source>
        <dbReference type="Google" id="ProtNLM"/>
    </source>
</evidence>
<dbReference type="EMBL" id="KL515662">
    <property type="protein sequence ID" value="KFO87911.1"/>
    <property type="molecule type" value="Genomic_DNA"/>
</dbReference>
<name>A0A091GWF3_BUCRH</name>
<keyword evidence="2" id="KW-1185">Reference proteome</keyword>
<gene>
    <name evidence="1" type="ORF">N320_01657</name>
</gene>
<feature type="non-terminal residue" evidence="1">
    <location>
        <position position="55"/>
    </location>
</feature>
<evidence type="ECO:0000313" key="1">
    <source>
        <dbReference type="EMBL" id="KFO87911.1"/>
    </source>
</evidence>
<dbReference type="Proteomes" id="UP000054064">
    <property type="component" value="Unassembled WGS sequence"/>
</dbReference>
<feature type="non-terminal residue" evidence="1">
    <location>
        <position position="1"/>
    </location>
</feature>
<dbReference type="AlphaFoldDB" id="A0A091GWF3"/>
<sequence>NGFKLKDGKFRLDMRTNFFTSRVVKHWNRSPRKVVDVPSLEMFKVRLNGAVGNLI</sequence>
<protein>
    <recommendedName>
        <fullName evidence="3">Nidogen G2 beta-barrel domain-containing protein</fullName>
    </recommendedName>
</protein>
<proteinExistence type="predicted"/>
<accession>A0A091GWF3</accession>
<evidence type="ECO:0000313" key="2">
    <source>
        <dbReference type="Proteomes" id="UP000054064"/>
    </source>
</evidence>
<reference evidence="1 2" key="1">
    <citation type="submission" date="2014-04" db="EMBL/GenBank/DDBJ databases">
        <title>Genome evolution of avian class.</title>
        <authorList>
            <person name="Zhang G."/>
            <person name="Li C."/>
        </authorList>
    </citation>
    <scope>NUCLEOTIDE SEQUENCE [LARGE SCALE GENOMIC DNA]</scope>
    <source>
        <strain evidence="1">BGI_N320</strain>
    </source>
</reference>